<evidence type="ECO:0000256" key="3">
    <source>
        <dbReference type="ARBA" id="ARBA00022741"/>
    </source>
</evidence>
<evidence type="ECO:0000313" key="13">
    <source>
        <dbReference type="Proteomes" id="UP000577419"/>
    </source>
</evidence>
<dbReference type="InterPro" id="IPR008210">
    <property type="entry name" value="PEP_carboxykinase_N"/>
</dbReference>
<feature type="binding site" evidence="8">
    <location>
        <position position="366"/>
    </location>
    <ligand>
        <name>GTP</name>
        <dbReference type="ChEBI" id="CHEBI:37565"/>
    </ligand>
</feature>
<dbReference type="AlphaFoldDB" id="A0A7J4IXL4"/>
<feature type="binding site" evidence="8">
    <location>
        <begin position="490"/>
        <end position="493"/>
    </location>
    <ligand>
        <name>GTP</name>
        <dbReference type="ChEBI" id="CHEBI:37565"/>
    </ligand>
</feature>
<dbReference type="GO" id="GO:0005525">
    <property type="term" value="F:GTP binding"/>
    <property type="evidence" value="ECO:0007669"/>
    <property type="project" value="UniProtKB-UniRule"/>
</dbReference>
<dbReference type="GO" id="GO:0019543">
    <property type="term" value="P:propionate catabolic process"/>
    <property type="evidence" value="ECO:0007669"/>
    <property type="project" value="TreeGrafter"/>
</dbReference>
<keyword evidence="3 8" id="KW-0547">Nucleotide-binding</keyword>
<dbReference type="GO" id="GO:0046327">
    <property type="term" value="P:glycerol biosynthetic process from pyruvate"/>
    <property type="evidence" value="ECO:0007669"/>
    <property type="project" value="TreeGrafter"/>
</dbReference>
<dbReference type="PANTHER" id="PTHR11561:SF0">
    <property type="entry name" value="PHOSPHOENOLPYRUVATE CARBOXYKINASE [GTP]-RELATED"/>
    <property type="match status" value="1"/>
</dbReference>
<feature type="binding site" evidence="8">
    <location>
        <begin position="249"/>
        <end position="254"/>
    </location>
    <ligand>
        <name>GTP</name>
        <dbReference type="ChEBI" id="CHEBI:37565"/>
    </ligand>
</feature>
<name>A0A7J4IXL4_9ARCH</name>
<evidence type="ECO:0000256" key="6">
    <source>
        <dbReference type="ARBA" id="ARBA00023211"/>
    </source>
</evidence>
<dbReference type="GO" id="GO:0016301">
    <property type="term" value="F:kinase activity"/>
    <property type="evidence" value="ECO:0007669"/>
    <property type="project" value="UniProtKB-KW"/>
</dbReference>
<feature type="binding site" evidence="8">
    <location>
        <position position="206"/>
    </location>
    <ligand>
        <name>Mn(2+)</name>
        <dbReference type="ChEBI" id="CHEBI:29035"/>
    </ligand>
</feature>
<keyword evidence="2 8" id="KW-0479">Metal-binding</keyword>
<keyword evidence="5 8" id="KW-0342">GTP-binding</keyword>
<dbReference type="Pfam" id="PF00821">
    <property type="entry name" value="PEPCK_GTP"/>
    <property type="match status" value="1"/>
</dbReference>
<dbReference type="PANTHER" id="PTHR11561">
    <property type="entry name" value="PHOSPHOENOLPYRUVATE CARBOXYKINASE"/>
    <property type="match status" value="1"/>
</dbReference>
<keyword evidence="12" id="KW-0808">Transferase</keyword>
<dbReference type="GO" id="GO:0006094">
    <property type="term" value="P:gluconeogenesis"/>
    <property type="evidence" value="ECO:0007669"/>
    <property type="project" value="UniProtKB-UniRule"/>
</dbReference>
<comment type="cofactor">
    <cofactor evidence="8">
        <name>Mn(2+)</name>
        <dbReference type="ChEBI" id="CHEBI:29035"/>
    </cofactor>
    <text evidence="8">Binds 1 Mn(2+) ion per subunit.</text>
</comment>
<keyword evidence="8" id="KW-0963">Cytoplasm</keyword>
<feature type="binding site" evidence="8">
    <location>
        <position position="248"/>
    </location>
    <ligand>
        <name>substrate</name>
    </ligand>
</feature>
<dbReference type="GO" id="GO:0004613">
    <property type="term" value="F:phosphoenolpyruvate carboxykinase (GTP) activity"/>
    <property type="evidence" value="ECO:0007669"/>
    <property type="project" value="UniProtKB-UniRule"/>
</dbReference>
<dbReference type="Gene3D" id="3.90.228.20">
    <property type="match status" value="1"/>
</dbReference>
<evidence type="ECO:0000256" key="2">
    <source>
        <dbReference type="ARBA" id="ARBA00022723"/>
    </source>
</evidence>
<comment type="subcellular location">
    <subcellularLocation>
        <location evidence="8">Cytoplasm</location>
    </subcellularLocation>
</comment>
<dbReference type="UniPathway" id="UPA00138"/>
<organism evidence="12 13">
    <name type="scientific">Candidatus Iainarchaeum sp</name>
    <dbReference type="NCBI Taxonomy" id="3101447"/>
    <lineage>
        <taxon>Archaea</taxon>
        <taxon>Candidatus Iainarchaeota</taxon>
        <taxon>Candidatus Iainarchaeia</taxon>
        <taxon>Candidatus Iainarchaeales</taxon>
        <taxon>Candidatus Iainarchaeaceae</taxon>
        <taxon>Candidatus Iainarchaeum</taxon>
    </lineage>
</organism>
<dbReference type="InterPro" id="IPR035077">
    <property type="entry name" value="PEP_carboxykinase_GTP_C"/>
</dbReference>
<evidence type="ECO:0000256" key="9">
    <source>
        <dbReference type="SAM" id="MobiDB-lite"/>
    </source>
</evidence>
<keyword evidence="6 8" id="KW-0464">Manganese</keyword>
<dbReference type="InterPro" id="IPR013035">
    <property type="entry name" value="PEP_carboxykinase_C"/>
</dbReference>
<keyword evidence="4 8" id="KW-0210">Decarboxylase</keyword>
<dbReference type="GO" id="GO:0030145">
    <property type="term" value="F:manganese ion binding"/>
    <property type="evidence" value="ECO:0007669"/>
    <property type="project" value="UniProtKB-UniRule"/>
</dbReference>
<comment type="similarity">
    <text evidence="1 8">Belongs to the phosphoenolpyruvate carboxykinase [GTP] family.</text>
</comment>
<keyword evidence="12" id="KW-0670">Pyruvate</keyword>
<dbReference type="SUPFAM" id="SSF68923">
    <property type="entry name" value="PEP carboxykinase N-terminal domain"/>
    <property type="match status" value="1"/>
</dbReference>
<dbReference type="InterPro" id="IPR008209">
    <property type="entry name" value="PEP_carboxykinase_GTP"/>
</dbReference>
<dbReference type="CDD" id="cd00819">
    <property type="entry name" value="PEPCK_GTP"/>
    <property type="match status" value="1"/>
</dbReference>
<protein>
    <recommendedName>
        <fullName evidence="8">Phosphoenolpyruvate carboxykinase [GTP]</fullName>
        <shortName evidence="8">PEP carboxykinase</shortName>
        <shortName evidence="8">PEPCK</shortName>
        <ecNumber evidence="8">4.1.1.32</ecNumber>
    </recommendedName>
    <alternativeName>
        <fullName evidence="8">GTP-dependent phosphoenolpyruvate carboxykinase</fullName>
        <shortName evidence="8">GTP-PEPCK</shortName>
    </alternativeName>
</protein>
<dbReference type="Pfam" id="PF17297">
    <property type="entry name" value="PEPCK_N"/>
    <property type="match status" value="1"/>
</dbReference>
<dbReference type="Proteomes" id="UP000577419">
    <property type="component" value="Unassembled WGS sequence"/>
</dbReference>
<comment type="function">
    <text evidence="8">Catalyzes the conversion of oxaloacetate (OAA) to phosphoenolpyruvate (PEP), the rate-limiting step in the metabolic pathway that produces glucose from lactate and other precursors derived from the citric acid cycle.</text>
</comment>
<feature type="binding site" evidence="8">
    <location>
        <position position="226"/>
    </location>
    <ligand>
        <name>Mn(2+)</name>
        <dbReference type="ChEBI" id="CHEBI:29035"/>
    </ligand>
</feature>
<evidence type="ECO:0000259" key="11">
    <source>
        <dbReference type="Pfam" id="PF17297"/>
    </source>
</evidence>
<dbReference type="EMBL" id="DUFG01000019">
    <property type="protein sequence ID" value="HIH08537.1"/>
    <property type="molecule type" value="Genomic_DNA"/>
</dbReference>
<reference evidence="13" key="1">
    <citation type="journal article" date="2020" name="bioRxiv">
        <title>A rank-normalized archaeal taxonomy based on genome phylogeny resolves widespread incomplete and uneven classifications.</title>
        <authorList>
            <person name="Rinke C."/>
            <person name="Chuvochina M."/>
            <person name="Mussig A.J."/>
            <person name="Chaumeil P.-A."/>
            <person name="Waite D.W."/>
            <person name="Whitman W.B."/>
            <person name="Parks D.H."/>
            <person name="Hugenholtz P."/>
        </authorList>
    </citation>
    <scope>NUCLEOTIDE SEQUENCE [LARGE SCALE GENOMIC DNA]</scope>
</reference>
<evidence type="ECO:0000256" key="7">
    <source>
        <dbReference type="ARBA" id="ARBA00023239"/>
    </source>
</evidence>
<evidence type="ECO:0000256" key="5">
    <source>
        <dbReference type="ARBA" id="ARBA00023134"/>
    </source>
</evidence>
<feature type="binding site" evidence="8">
    <location>
        <begin position="197"/>
        <end position="199"/>
    </location>
    <ligand>
        <name>substrate</name>
    </ligand>
</feature>
<dbReference type="InterPro" id="IPR035078">
    <property type="entry name" value="PEP_carboxykinase_GTP_N"/>
</dbReference>
<dbReference type="NCBIfam" id="NF003253">
    <property type="entry name" value="PRK04210.1"/>
    <property type="match status" value="1"/>
</dbReference>
<feature type="domain" description="Phosphoenolpyruvate carboxykinase GTP-utilising N-terminal" evidence="11">
    <location>
        <begin position="9"/>
        <end position="218"/>
    </location>
</feature>
<dbReference type="GO" id="GO:0071333">
    <property type="term" value="P:cellular response to glucose stimulus"/>
    <property type="evidence" value="ECO:0007669"/>
    <property type="project" value="TreeGrafter"/>
</dbReference>
<dbReference type="GO" id="GO:0005829">
    <property type="term" value="C:cytosol"/>
    <property type="evidence" value="ECO:0007669"/>
    <property type="project" value="TreeGrafter"/>
</dbReference>
<keyword evidence="8" id="KW-0312">Gluconeogenesis</keyword>
<feature type="binding site" evidence="8">
    <location>
        <position position="275"/>
    </location>
    <ligand>
        <name>Mn(2+)</name>
        <dbReference type="ChEBI" id="CHEBI:29035"/>
    </ligand>
</feature>
<comment type="catalytic activity">
    <reaction evidence="8">
        <text>oxaloacetate + GTP = phosphoenolpyruvate + GDP + CO2</text>
        <dbReference type="Rhea" id="RHEA:10388"/>
        <dbReference type="ChEBI" id="CHEBI:16452"/>
        <dbReference type="ChEBI" id="CHEBI:16526"/>
        <dbReference type="ChEBI" id="CHEBI:37565"/>
        <dbReference type="ChEBI" id="CHEBI:58189"/>
        <dbReference type="ChEBI" id="CHEBI:58702"/>
        <dbReference type="EC" id="4.1.1.32"/>
    </reaction>
</comment>
<dbReference type="GO" id="GO:0006107">
    <property type="term" value="P:oxaloacetate metabolic process"/>
    <property type="evidence" value="ECO:0007669"/>
    <property type="project" value="TreeGrafter"/>
</dbReference>
<dbReference type="GO" id="GO:0033993">
    <property type="term" value="P:response to lipid"/>
    <property type="evidence" value="ECO:0007669"/>
    <property type="project" value="TreeGrafter"/>
</dbReference>
<dbReference type="PIRSF" id="PIRSF001348">
    <property type="entry name" value="PEP_carboxykinase_GTP"/>
    <property type="match status" value="1"/>
</dbReference>
<proteinExistence type="inferred from homology"/>
<evidence type="ECO:0000256" key="4">
    <source>
        <dbReference type="ARBA" id="ARBA00022793"/>
    </source>
</evidence>
<dbReference type="Gene3D" id="2.170.8.10">
    <property type="entry name" value="Phosphoenolpyruvate Carboxykinase, domain 2"/>
    <property type="match status" value="1"/>
</dbReference>
<keyword evidence="12" id="KW-0418">Kinase</keyword>
<sequence>MPENEQVKKWVEEMQLLCKPDKLEWLDGSETEKQRLIKEAVKKGELVELNQKKIPGCYLHRSAPNDVSRTENLTFICTSRKEDTTPLANWMAPKEAYKKLGEIFEGAMKGRTMYVVPFIMGIPKSKFSKVCVQLTDSVYVALNIRILARMGKIAWKELGKSNNFTRGLHSVADLNENRKFICHFPEDNAIWSVGSGYGGNALLGKKCLALRIASHQARKEGWMAEHMMLIGVESPEGKITYIAGAFPSQCGKTNLAMLKPPESMKGWRVWTVGDDIAWMRVGSDGRLYAVNAEAGFFGVAPGTSYKTNPNAMETLKKNSIFTNVLLKEDGTVWWEGMDGVPSKGTDWQGNPWTPDSGKPGAQPNSRFTAPASQCPSISPEWENPKGVPISAILFGGRRAKLAPLVYEAFNWQHGTFIGATMASETTAAATGQVGIVRRDPMAMLPFFGYRTTNYFRHWIEMGKKIRTQPKIFHVNWFKTDGGQTFLWPGFRENMRVLKWIVERCSGKADAEKTPIGFMPKKGSIDLIGLEMPDSAMKKLLLVDKNAWLQETIEQEEFFKELGSGMPKEILEEHAALKRRLKG</sequence>
<feature type="active site" evidence="8">
    <location>
        <position position="250"/>
    </location>
</feature>
<evidence type="ECO:0000256" key="1">
    <source>
        <dbReference type="ARBA" id="ARBA00005796"/>
    </source>
</evidence>
<feature type="binding site" evidence="8">
    <location>
        <position position="397"/>
    </location>
    <ligand>
        <name>GTP</name>
        <dbReference type="ChEBI" id="CHEBI:37565"/>
    </ligand>
</feature>
<feature type="binding site" evidence="8">
    <location>
        <begin position="364"/>
        <end position="366"/>
    </location>
    <ligand>
        <name>substrate</name>
    </ligand>
</feature>
<feature type="domain" description="Phosphoenolpyruvate carboxykinase C-terminal P-loop" evidence="10">
    <location>
        <begin position="222"/>
        <end position="579"/>
    </location>
</feature>
<evidence type="ECO:0000313" key="12">
    <source>
        <dbReference type="EMBL" id="HIH08537.1"/>
    </source>
</evidence>
<comment type="caution">
    <text evidence="12">The sequence shown here is derived from an EMBL/GenBank/DDBJ whole genome shotgun (WGS) entry which is preliminary data.</text>
</comment>
<gene>
    <name evidence="8" type="primary">pckG</name>
    <name evidence="12" type="ORF">HA237_04160</name>
</gene>
<feature type="compositionally biased region" description="Polar residues" evidence="9">
    <location>
        <begin position="362"/>
        <end position="376"/>
    </location>
</feature>
<accession>A0A7J4IXL4</accession>
<evidence type="ECO:0000256" key="8">
    <source>
        <dbReference type="HAMAP-Rule" id="MF_00452"/>
    </source>
</evidence>
<feature type="binding site" evidence="8">
    <location>
        <position position="69"/>
    </location>
    <ligand>
        <name>substrate</name>
    </ligand>
</feature>
<dbReference type="EC" id="4.1.1.32" evidence="8"/>
<dbReference type="Gene3D" id="3.40.449.10">
    <property type="entry name" value="Phosphoenolpyruvate Carboxykinase, domain 1"/>
    <property type="match status" value="1"/>
</dbReference>
<dbReference type="SUPFAM" id="SSF53795">
    <property type="entry name" value="PEP carboxykinase-like"/>
    <property type="match status" value="1"/>
</dbReference>
<keyword evidence="7 8" id="KW-0456">Lyase</keyword>
<dbReference type="GO" id="GO:0042594">
    <property type="term" value="P:response to starvation"/>
    <property type="evidence" value="ECO:0007669"/>
    <property type="project" value="TreeGrafter"/>
</dbReference>
<dbReference type="HAMAP" id="MF_00452">
    <property type="entry name" value="PEPCK_GTP"/>
    <property type="match status" value="1"/>
</dbReference>
<evidence type="ECO:0000259" key="10">
    <source>
        <dbReference type="Pfam" id="PF00821"/>
    </source>
</evidence>
<comment type="pathway">
    <text evidence="8">Carbohydrate biosynthesis; gluconeogenesis.</text>
</comment>
<feature type="region of interest" description="Disordered" evidence="9">
    <location>
        <begin position="343"/>
        <end position="380"/>
    </location>
</feature>